<evidence type="ECO:0000313" key="7">
    <source>
        <dbReference type="EMBL" id="KAG0019520.1"/>
    </source>
</evidence>
<evidence type="ECO:0000313" key="8">
    <source>
        <dbReference type="Proteomes" id="UP000703661"/>
    </source>
</evidence>
<dbReference type="OrthoDB" id="427096at2759"/>
<feature type="domain" description="Fucosyltransferase C-terminal" evidence="6">
    <location>
        <begin position="303"/>
        <end position="458"/>
    </location>
</feature>
<sequence length="472" mass="54519">MINLCSSVAISKRSLRQLVAVALAGVIIVWLMFIQLYSKGVVEHIVDNGTQMEADQSNPVHFSEQTDADFYTDPYQLKDICNKLPETPKHPRGILISHKTSAEPLKIFIWRQMTYMDPQTDWRKESLTLCPFPPELQPFFDFIRASHVYGDQAVNLAQWEQGFAPCFFFNKNVPEWQKNQINTCGSSNLKYITTSNYTEFRDADIIYMDYPFYNYMAGKAPFWDVRRLPPRISHQRWVLEYGRESIANYPHVALPSFLQQFDLTMGAPAPLFDVPYPLLPVSEEMARRYTEVKPAFPVDKKPDNYVAFVISNCQPRNDRNELIADLIKKIGAHSYGKCQNNRKMPDDETTKGRPWEEVKQEVLAQYPYTLVVENSNCVGYVTEKIYDALAAGVIPLYEGASDIADYVPKGSYVPLENFKNTDELVKFMKEADRSEFYKWKEEIKADPSKFCKSCHQGKEPLECRILNHVHFV</sequence>
<dbReference type="InterPro" id="IPR038577">
    <property type="entry name" value="GT10-like_C_sf"/>
</dbReference>
<comment type="subcellular location">
    <subcellularLocation>
        <location evidence="5">Golgi apparatus</location>
        <location evidence="5">Golgi stack membrane</location>
        <topology evidence="5">Single-pass type II membrane protein</topology>
    </subcellularLocation>
</comment>
<dbReference type="Pfam" id="PF00852">
    <property type="entry name" value="Glyco_transf_10"/>
    <property type="match status" value="1"/>
</dbReference>
<keyword evidence="8" id="KW-1185">Reference proteome</keyword>
<organism evidence="7 8">
    <name type="scientific">Entomortierella chlamydospora</name>
    <dbReference type="NCBI Taxonomy" id="101097"/>
    <lineage>
        <taxon>Eukaryota</taxon>
        <taxon>Fungi</taxon>
        <taxon>Fungi incertae sedis</taxon>
        <taxon>Mucoromycota</taxon>
        <taxon>Mortierellomycotina</taxon>
        <taxon>Mortierellomycetes</taxon>
        <taxon>Mortierellales</taxon>
        <taxon>Mortierellaceae</taxon>
        <taxon>Entomortierella</taxon>
    </lineage>
</organism>
<evidence type="ECO:0000256" key="5">
    <source>
        <dbReference type="RuleBase" id="RU003832"/>
    </source>
</evidence>
<keyword evidence="3 5" id="KW-0328">Glycosyltransferase</keyword>
<proteinExistence type="inferred from homology"/>
<dbReference type="AlphaFoldDB" id="A0A9P6N0I6"/>
<reference evidence="7" key="1">
    <citation type="journal article" date="2020" name="Fungal Divers.">
        <title>Resolving the Mortierellaceae phylogeny through synthesis of multi-gene phylogenetics and phylogenomics.</title>
        <authorList>
            <person name="Vandepol N."/>
            <person name="Liber J."/>
            <person name="Desiro A."/>
            <person name="Na H."/>
            <person name="Kennedy M."/>
            <person name="Barry K."/>
            <person name="Grigoriev I.V."/>
            <person name="Miller A.N."/>
            <person name="O'Donnell K."/>
            <person name="Stajich J.E."/>
            <person name="Bonito G."/>
        </authorList>
    </citation>
    <scope>NUCLEOTIDE SEQUENCE</scope>
    <source>
        <strain evidence="7">NRRL 2769</strain>
    </source>
</reference>
<dbReference type="EMBL" id="JAAAID010000280">
    <property type="protein sequence ID" value="KAG0019520.1"/>
    <property type="molecule type" value="Genomic_DNA"/>
</dbReference>
<comment type="caution">
    <text evidence="7">The sequence shown here is derived from an EMBL/GenBank/DDBJ whole genome shotgun (WGS) entry which is preliminary data.</text>
</comment>
<dbReference type="PANTHER" id="PTHR11929:SF194">
    <property type="entry name" value="ALPHA-(1,3)-FUCOSYLTRANSFERASE 10"/>
    <property type="match status" value="1"/>
</dbReference>
<protein>
    <recommendedName>
        <fullName evidence="5">Fucosyltransferase</fullName>
        <ecNumber evidence="5">2.4.1.-</ecNumber>
    </recommendedName>
</protein>
<evidence type="ECO:0000256" key="3">
    <source>
        <dbReference type="ARBA" id="ARBA00022676"/>
    </source>
</evidence>
<dbReference type="InterPro" id="IPR001503">
    <property type="entry name" value="Glyco_trans_10"/>
</dbReference>
<dbReference type="EC" id="2.4.1.-" evidence="5"/>
<accession>A0A9P6N0I6</accession>
<keyword evidence="5" id="KW-0333">Golgi apparatus</keyword>
<dbReference type="GO" id="GO:0032580">
    <property type="term" value="C:Golgi cisterna membrane"/>
    <property type="evidence" value="ECO:0007669"/>
    <property type="project" value="UniProtKB-SubCell"/>
</dbReference>
<evidence type="ECO:0000256" key="1">
    <source>
        <dbReference type="ARBA" id="ARBA00004922"/>
    </source>
</evidence>
<name>A0A9P6N0I6_9FUNG</name>
<dbReference type="PANTHER" id="PTHR11929">
    <property type="entry name" value="ALPHA- 1,3 -FUCOSYLTRANSFERASE"/>
    <property type="match status" value="1"/>
</dbReference>
<gene>
    <name evidence="7" type="primary">FUT11</name>
    <name evidence="7" type="ORF">BGZ80_005698</name>
</gene>
<keyword evidence="4 5" id="KW-0808">Transferase</keyword>
<evidence type="ECO:0000256" key="4">
    <source>
        <dbReference type="ARBA" id="ARBA00022679"/>
    </source>
</evidence>
<evidence type="ECO:0000259" key="6">
    <source>
        <dbReference type="Pfam" id="PF00852"/>
    </source>
</evidence>
<dbReference type="Gene3D" id="3.40.50.11660">
    <property type="entry name" value="Glycosyl transferase family 10, C-terminal domain"/>
    <property type="match status" value="1"/>
</dbReference>
<comment type="similarity">
    <text evidence="2 5">Belongs to the glycosyltransferase 10 family.</text>
</comment>
<dbReference type="SUPFAM" id="SSF53756">
    <property type="entry name" value="UDP-Glycosyltransferase/glycogen phosphorylase"/>
    <property type="match status" value="1"/>
</dbReference>
<comment type="pathway">
    <text evidence="1">Protein modification; protein glycosylation.</text>
</comment>
<keyword evidence="5" id="KW-0812">Transmembrane</keyword>
<keyword evidence="5" id="KW-1133">Transmembrane helix</keyword>
<evidence type="ECO:0000256" key="2">
    <source>
        <dbReference type="ARBA" id="ARBA00008919"/>
    </source>
</evidence>
<dbReference type="Proteomes" id="UP000703661">
    <property type="component" value="Unassembled WGS sequence"/>
</dbReference>
<dbReference type="InterPro" id="IPR055270">
    <property type="entry name" value="Glyco_tran_10_C"/>
</dbReference>
<dbReference type="GO" id="GO:0046920">
    <property type="term" value="F:alpha-(1-&gt;3)-fucosyltransferase activity"/>
    <property type="evidence" value="ECO:0007669"/>
    <property type="project" value="TreeGrafter"/>
</dbReference>
<keyword evidence="5" id="KW-0472">Membrane</keyword>
<feature type="transmembrane region" description="Helical" evidence="5">
    <location>
        <begin position="18"/>
        <end position="37"/>
    </location>
</feature>